<evidence type="ECO:0000259" key="4">
    <source>
        <dbReference type="SMART" id="SM00091"/>
    </source>
</evidence>
<dbReference type="WormBase" id="F47F6.1d">
    <property type="protein sequence ID" value="CE51377"/>
    <property type="gene ID" value="WBGene00018572"/>
    <property type="gene designation" value="lin-42"/>
</dbReference>
<dbReference type="EMBL" id="BX284602">
    <property type="protein sequence ID" value="CZR14475.1"/>
    <property type="molecule type" value="Genomic_DNA"/>
</dbReference>
<dbReference type="Gene3D" id="3.30.450.20">
    <property type="entry name" value="PAS domain"/>
    <property type="match status" value="1"/>
</dbReference>
<name>A0A131MAY5_CAEEL</name>
<evidence type="ECO:0007829" key="8">
    <source>
        <dbReference type="PeptideAtlas" id="A0A131MAY5"/>
    </source>
</evidence>
<protein>
    <submittedName>
        <fullName evidence="5">PAS domain-containing protein</fullName>
    </submittedName>
</protein>
<feature type="region of interest" description="Disordered" evidence="3">
    <location>
        <begin position="612"/>
        <end position="654"/>
    </location>
</feature>
<dbReference type="InterPro" id="IPR000014">
    <property type="entry name" value="PAS"/>
</dbReference>
<dbReference type="InterPro" id="IPR035965">
    <property type="entry name" value="PAS-like_dom_sf"/>
</dbReference>
<gene>
    <name evidence="5 7" type="primary">lin-42</name>
    <name evidence="5" type="ORF">CELE_F47F6.1</name>
    <name evidence="7" type="ORF">F47F6.1</name>
</gene>
<feature type="region of interest" description="Disordered" evidence="3">
    <location>
        <begin position="530"/>
        <end position="566"/>
    </location>
</feature>
<dbReference type="GO" id="GO:0005634">
    <property type="term" value="C:nucleus"/>
    <property type="evidence" value="ECO:0007669"/>
    <property type="project" value="UniProtKB-SubCell"/>
</dbReference>
<evidence type="ECO:0000256" key="1">
    <source>
        <dbReference type="ARBA" id="ARBA00004123"/>
    </source>
</evidence>
<dbReference type="RefSeq" id="NP_001309559.1">
    <property type="nucleotide sequence ID" value="NM_001322704.3"/>
</dbReference>
<dbReference type="SMR" id="A0A131MAY5"/>
<feature type="compositionally biased region" description="Low complexity" evidence="3">
    <location>
        <begin position="618"/>
        <end position="634"/>
    </location>
</feature>
<comment type="subcellular location">
    <subcellularLocation>
        <location evidence="1">Nucleus</location>
    </subcellularLocation>
</comment>
<proteinExistence type="evidence at protein level"/>
<evidence type="ECO:0000256" key="3">
    <source>
        <dbReference type="SAM" id="MobiDB-lite"/>
    </source>
</evidence>
<dbReference type="SMART" id="SM00091">
    <property type="entry name" value="PAS"/>
    <property type="match status" value="1"/>
</dbReference>
<dbReference type="ExpressionAtlas" id="A0A131MAY5">
    <property type="expression patterns" value="baseline and differential"/>
</dbReference>
<dbReference type="PANTHER" id="PTHR11269:SF16">
    <property type="entry name" value="PERIOD CIRCADIAN PROTEIN"/>
    <property type="match status" value="1"/>
</dbReference>
<dbReference type="CDD" id="cd00130">
    <property type="entry name" value="PAS"/>
    <property type="match status" value="1"/>
</dbReference>
<dbReference type="Proteomes" id="UP000001940">
    <property type="component" value="Chromosome II"/>
</dbReference>
<evidence type="ECO:0000313" key="7">
    <source>
        <dbReference type="WormBase" id="F47F6.1d"/>
    </source>
</evidence>
<keyword evidence="8" id="KW-1267">Proteomics identification</keyword>
<evidence type="ECO:0000256" key="2">
    <source>
        <dbReference type="ARBA" id="ARBA00023242"/>
    </source>
</evidence>
<dbReference type="SUPFAM" id="SSF55785">
    <property type="entry name" value="PYP-like sensor domain (PAS domain)"/>
    <property type="match status" value="1"/>
</dbReference>
<keyword evidence="2" id="KW-0539">Nucleus</keyword>
<dbReference type="OrthoDB" id="7788983at2759"/>
<feature type="compositionally biased region" description="Basic and acidic residues" evidence="3">
    <location>
        <begin position="482"/>
        <end position="495"/>
    </location>
</feature>
<dbReference type="PANTHER" id="PTHR11269">
    <property type="entry name" value="PERIOD CIRCADIAN PROTEIN"/>
    <property type="match status" value="1"/>
</dbReference>
<accession>A0A131MAY5</accession>
<reference evidence="5 6" key="1">
    <citation type="journal article" date="1998" name="Science">
        <title>Genome sequence of the nematode C. elegans: a platform for investigating biology.</title>
        <authorList>
            <consortium name="The C. elegans sequencing consortium"/>
            <person name="Sulson J.E."/>
            <person name="Waterston R."/>
        </authorList>
    </citation>
    <scope>NUCLEOTIDE SEQUENCE [LARGE SCALE GENOMIC DNA]</scope>
    <source>
        <strain evidence="5 6">Bristol N2</strain>
    </source>
</reference>
<keyword evidence="6" id="KW-1185">Reference proteome</keyword>
<feature type="compositionally biased region" description="Polar residues" evidence="3">
    <location>
        <begin position="544"/>
        <end position="554"/>
    </location>
</feature>
<dbReference type="Pfam" id="PF14598">
    <property type="entry name" value="PAS_11"/>
    <property type="match status" value="1"/>
</dbReference>
<dbReference type="CTD" id="173503"/>
<dbReference type="GeneID" id="173503"/>
<evidence type="ECO:0000313" key="6">
    <source>
        <dbReference type="Proteomes" id="UP000001940"/>
    </source>
</evidence>
<feature type="domain" description="PAS" evidence="4">
    <location>
        <begin position="212"/>
        <end position="280"/>
    </location>
</feature>
<sequence length="654" mass="71863">MGIRSPKHTTVEYYKIAPKLRVIERILVKQVTVDTRGNVLHIIEYFELEGERGTISQMEPAGHSSATHNIVVPNANPTQPQPLAPAMREEGATLSPPNTWSSSSVEFLDDADDNRLLFTCTFTLPHGTVLSSATYADGFHEQYLTIGDNFLARLEPKGQSFILSAAAASVKQRIFARVTMPDGALRACELLCEFETDRAKITVLALRSAFSLQASHVSSNFHVFTFITKHSSTCALTHIDYASIPYLGLLPTDLIGKSLLAFVYSPDVHVVRQAHIDLHNSRGKIVKSIADLRLVAHNGSILRCQTEWSAYVNPWTRKMELVVARHRICSLPIGDSDVISSPPPGIQSNTLPPVMAKTFEDELRTIMNKPVPSTSRHSHHHHHSSLKDQNQGFPANIDLGAYIDKIVEQLVVNSTAQQQQKVAVAAAAAAQAAQAAVVATAQIRKVASAPPTTSTDPPLSYTQINCLENVHRLLKSQSRPESPAKQDEPFDEKKYPPQTPLTREALTLHTKRFEDEYKDTWCRRLKRLSDDVPSSPPAKRTTPIHWTSSSQNHYRTMAPAPPPPPGKNYQITYTPLDDLTDQKSTNTKSDVENVAYPISGSKFSTPMRLSIDGLLPRGATSTGGASPTSGTNSPPVFPKTSSSSSLLMLRDSQN</sequence>
<feature type="region of interest" description="Disordered" evidence="3">
    <location>
        <begin position="370"/>
        <end position="391"/>
    </location>
</feature>
<feature type="region of interest" description="Disordered" evidence="3">
    <location>
        <begin position="475"/>
        <end position="507"/>
    </location>
</feature>
<dbReference type="Bgee" id="WBGene00018572">
    <property type="expression patterns" value="Expressed in pharyngeal muscle cell (C elegans) and 3 other cell types or tissues"/>
</dbReference>
<dbReference type="AGR" id="WB:WBGene00018572"/>
<dbReference type="AlphaFoldDB" id="A0A131MAY5"/>
<organism evidence="5 6">
    <name type="scientific">Caenorhabditis elegans</name>
    <dbReference type="NCBI Taxonomy" id="6239"/>
    <lineage>
        <taxon>Eukaryota</taxon>
        <taxon>Metazoa</taxon>
        <taxon>Ecdysozoa</taxon>
        <taxon>Nematoda</taxon>
        <taxon>Chromadorea</taxon>
        <taxon>Rhabditida</taxon>
        <taxon>Rhabditina</taxon>
        <taxon>Rhabditomorpha</taxon>
        <taxon>Rhabditoidea</taxon>
        <taxon>Rhabditidae</taxon>
        <taxon>Peloderinae</taxon>
        <taxon>Caenorhabditis</taxon>
    </lineage>
</organism>
<evidence type="ECO:0000313" key="5">
    <source>
        <dbReference type="EMBL" id="CZR14475.1"/>
    </source>
</evidence>
<dbReference type="InterPro" id="IPR050760">
    <property type="entry name" value="Period_circadian_regulator"/>
</dbReference>